<feature type="compositionally biased region" description="Basic and acidic residues" evidence="1">
    <location>
        <begin position="612"/>
        <end position="624"/>
    </location>
</feature>
<dbReference type="Gene3D" id="1.20.1070.10">
    <property type="entry name" value="Rhodopsin 7-helix transmembrane proteins"/>
    <property type="match status" value="1"/>
</dbReference>
<evidence type="ECO:0000256" key="1">
    <source>
        <dbReference type="SAM" id="MobiDB-lite"/>
    </source>
</evidence>
<accession>A0A6H5I062</accession>
<keyword evidence="2" id="KW-1133">Transmembrane helix</keyword>
<sequence length="1160" mass="130855">MRRYKYLEKMFEEEMKKVLVFMKGFTPIERIKLARMTALWISNGSVPPTVLSVLINEHLVKDNLALDFLLEVFVTWKQEKGLPSLMSALKRGGIEGRLMEFVPLNKRTDEYFRSVFESADLADIVKLHKAQASQEAKRDLQQLLVDDLGDNKPIKDIVSDLKEMAQRCHIPEHEVIGLSTSLIISAITATRNFSKLIPAWHPCFNINFSKGYWWNIFVAETLSATICSWQEFIVIEFECNWSTPSIEIVPDQNQVVFAGDAVSFKCRAPSITNDRYARLYWLWYSNITSDVVDLELYNDPRVKFNDILIENRYLDDSGMVSSNMYKRLTKSSDPITDDDELQEPPIRKPVLGLYLVGWGIALIICGISGAINMREYASYSHCFLNSMNSLVALIAPATILLVYLIILYMLIRCTIRSVDLNGQLSESTQATENVDLELLEPNPHPITDGGSLDSTPTVSSEVVDQEHSLYHHMTNIASCNSSYESDTPESAKIQEEAKQMRNVSQQCSLECSSEVESSTREVASEHSERNISEVSEVPESRSSGVRSDRRSSIDETLSAERDRRIAKHRSLDICKHHSGSLSSLPIADRSLSSRTKGSYRSSLNDTSFDSYRGLDDYDDGRRESNTTSGTNTDRQQLDKVLPFPATAVTSSTCESKVATDDENENNDDDTSNSERVVDAVIPLVAENVDTANGAAGIAAASKLYANGFKNVIILEAQNRTGGRIHTTQFANYSVDLGGQWVHGQDGNVAYGLANPLGLLDASDRPDFGFKQKLMDSQGEPIDDAVAEKLWLFFMENLHDVEFHNDTTYESIGQYADKVYDEKFKNDPEILKNKSKYSHFLESMRLSADPADCWLELSALGSQVYKEYPGDQVVNWKTRGYSTILDILMKAYPNPEQELPVRNNTILSTEVISINYSNLKDDLPILITTKNGNLYKADHVIVTVSLGVLKERHQNLFIPPLPEDKVSAIEAIGFGSVAKIYLQYDHPFWEVGDSRILAFSFVYNDDDLLKLQTDSEKEWLLGMYGAMTVESKPKLLTLWVTGKYAKQMEALSEDKVLLHAAENLRRFLKKTYPDMGEPVAMLRTQWFTNPHFRGTYSYRSVETHKRVAFPEALEKPVFPEKMALLFGGEASESERFSTVDGAIRAGWKAAQRLTDYYENKS</sequence>
<evidence type="ECO:0000313" key="4">
    <source>
        <dbReference type="EMBL" id="CAB0029986.1"/>
    </source>
</evidence>
<dbReference type="EMBL" id="CADCXV010000391">
    <property type="protein sequence ID" value="CAB0029986.1"/>
    <property type="molecule type" value="Genomic_DNA"/>
</dbReference>
<feature type="domain" description="Ig-like" evidence="3">
    <location>
        <begin position="244"/>
        <end position="282"/>
    </location>
</feature>
<dbReference type="SUPFAM" id="SSF54373">
    <property type="entry name" value="FAD-linked reductases, C-terminal domain"/>
    <property type="match status" value="1"/>
</dbReference>
<feature type="compositionally biased region" description="Low complexity" evidence="1">
    <location>
        <begin position="532"/>
        <end position="545"/>
    </location>
</feature>
<dbReference type="InterPro" id="IPR050281">
    <property type="entry name" value="Flavin_monoamine_oxidase"/>
</dbReference>
<dbReference type="PANTHER" id="PTHR10742">
    <property type="entry name" value="FLAVIN MONOAMINE OXIDASE"/>
    <property type="match status" value="1"/>
</dbReference>
<feature type="region of interest" description="Disordered" evidence="1">
    <location>
        <begin position="518"/>
        <end position="561"/>
    </location>
</feature>
<dbReference type="Gene3D" id="3.90.660.10">
    <property type="match status" value="1"/>
</dbReference>
<evidence type="ECO:0000313" key="5">
    <source>
        <dbReference type="Proteomes" id="UP000479190"/>
    </source>
</evidence>
<dbReference type="InterPro" id="IPR002937">
    <property type="entry name" value="Amino_oxidase"/>
</dbReference>
<dbReference type="GO" id="GO:0046592">
    <property type="term" value="F:polyamine oxidase activity"/>
    <property type="evidence" value="ECO:0007669"/>
    <property type="project" value="TreeGrafter"/>
</dbReference>
<dbReference type="SUPFAM" id="SSF51905">
    <property type="entry name" value="FAD/NAD(P)-binding domain"/>
    <property type="match status" value="1"/>
</dbReference>
<feature type="region of interest" description="Disordered" evidence="1">
    <location>
        <begin position="610"/>
        <end position="639"/>
    </location>
</feature>
<keyword evidence="2" id="KW-0812">Transmembrane</keyword>
<feature type="region of interest" description="Disordered" evidence="1">
    <location>
        <begin position="651"/>
        <end position="674"/>
    </location>
</feature>
<proteinExistence type="predicted"/>
<feature type="compositionally biased region" description="Polar residues" evidence="1">
    <location>
        <begin position="625"/>
        <end position="634"/>
    </location>
</feature>
<organism evidence="4 5">
    <name type="scientific">Trichogramma brassicae</name>
    <dbReference type="NCBI Taxonomy" id="86971"/>
    <lineage>
        <taxon>Eukaryota</taxon>
        <taxon>Metazoa</taxon>
        <taxon>Ecdysozoa</taxon>
        <taxon>Arthropoda</taxon>
        <taxon>Hexapoda</taxon>
        <taxon>Insecta</taxon>
        <taxon>Pterygota</taxon>
        <taxon>Neoptera</taxon>
        <taxon>Endopterygota</taxon>
        <taxon>Hymenoptera</taxon>
        <taxon>Apocrita</taxon>
        <taxon>Proctotrupomorpha</taxon>
        <taxon>Chalcidoidea</taxon>
        <taxon>Trichogrammatidae</taxon>
        <taxon>Trichogramma</taxon>
    </lineage>
</organism>
<dbReference type="AlphaFoldDB" id="A0A6H5I062"/>
<dbReference type="InterPro" id="IPR057397">
    <property type="entry name" value="HEAT_5MP1_2"/>
</dbReference>
<evidence type="ECO:0000256" key="2">
    <source>
        <dbReference type="SAM" id="Phobius"/>
    </source>
</evidence>
<protein>
    <recommendedName>
        <fullName evidence="3">Ig-like domain-containing protein</fullName>
    </recommendedName>
</protein>
<keyword evidence="5" id="KW-1185">Reference proteome</keyword>
<dbReference type="Gene3D" id="3.50.50.60">
    <property type="entry name" value="FAD/NAD(P)-binding domain"/>
    <property type="match status" value="1"/>
</dbReference>
<reference evidence="4 5" key="1">
    <citation type="submission" date="2020-02" db="EMBL/GenBank/DDBJ databases">
        <authorList>
            <person name="Ferguson B K."/>
        </authorList>
    </citation>
    <scope>NUCLEOTIDE SEQUENCE [LARGE SCALE GENOMIC DNA]</scope>
</reference>
<dbReference type="PANTHER" id="PTHR10742:SF398">
    <property type="entry name" value="AMINE OXIDASE DOMAIN-CONTAINING PROTEIN-RELATED"/>
    <property type="match status" value="1"/>
</dbReference>
<dbReference type="PROSITE" id="PS50835">
    <property type="entry name" value="IG_LIKE"/>
    <property type="match status" value="1"/>
</dbReference>
<feature type="transmembrane region" description="Helical" evidence="2">
    <location>
        <begin position="391"/>
        <end position="411"/>
    </location>
</feature>
<dbReference type="Pfam" id="PF01593">
    <property type="entry name" value="Amino_oxidase"/>
    <property type="match status" value="1"/>
</dbReference>
<feature type="compositionally biased region" description="Acidic residues" evidence="1">
    <location>
        <begin position="660"/>
        <end position="671"/>
    </location>
</feature>
<dbReference type="Proteomes" id="UP000479190">
    <property type="component" value="Unassembled WGS sequence"/>
</dbReference>
<dbReference type="OrthoDB" id="5046242at2759"/>
<dbReference type="InterPro" id="IPR007110">
    <property type="entry name" value="Ig-like_dom"/>
</dbReference>
<feature type="compositionally biased region" description="Basic and acidic residues" evidence="1">
    <location>
        <begin position="546"/>
        <end position="561"/>
    </location>
</feature>
<dbReference type="Pfam" id="PF25504">
    <property type="entry name" value="HEAT_5MP1_2"/>
    <property type="match status" value="1"/>
</dbReference>
<feature type="transmembrane region" description="Helical" evidence="2">
    <location>
        <begin position="351"/>
        <end position="371"/>
    </location>
</feature>
<keyword evidence="2" id="KW-0472">Membrane</keyword>
<name>A0A6H5I062_9HYME</name>
<evidence type="ECO:0000259" key="3">
    <source>
        <dbReference type="PROSITE" id="PS50835"/>
    </source>
</evidence>
<gene>
    <name evidence="4" type="ORF">TBRA_LOCUS2002</name>
</gene>
<feature type="compositionally biased region" description="Basic and acidic residues" evidence="1">
    <location>
        <begin position="518"/>
        <end position="531"/>
    </location>
</feature>
<dbReference type="InterPro" id="IPR036188">
    <property type="entry name" value="FAD/NAD-bd_sf"/>
</dbReference>